<sequence length="336" mass="36803">MKVMFDGRLLKSKPSGVRDIAVGLSKGLRALEGEGRLDLIVAGSPGADSCDLQIESRGFMHFGLPRAARQKGADRILVPRQTIPIISKIPIVPVFHDIGFLRLPEKYRRNFVRDFTTKMAGKTSTSLAVSEYTANEVSEYGFPVSITPLPIQAIHDIRWAPVYDDPYILCVAAHEPHKNLVGLVRAWKAADIHDARLIICGRSGVETTALMAAIDTENIERIELVANLEDEAYEELLSGCVGYIQPSFDEGLCIPALDLAAAGAPTAVSSLGNLGYIYSKGGAEVFDPYSIEEMAKHLNRLLYDESFKRAIISWNKSNISLTDWREVANVALGAMS</sequence>
<evidence type="ECO:0000259" key="2">
    <source>
        <dbReference type="Pfam" id="PF00534"/>
    </source>
</evidence>
<reference evidence="3 4" key="1">
    <citation type="submission" date="2016-10" db="EMBL/GenBank/DDBJ databases">
        <authorList>
            <person name="de Groot N.N."/>
        </authorList>
    </citation>
    <scope>NUCLEOTIDE SEQUENCE [LARGE SCALE GENOMIC DNA]</scope>
    <source>
        <strain evidence="3 4">DSM 20117</strain>
    </source>
</reference>
<dbReference type="GO" id="GO:0016757">
    <property type="term" value="F:glycosyltransferase activity"/>
    <property type="evidence" value="ECO:0007669"/>
    <property type="project" value="InterPro"/>
</dbReference>
<gene>
    <name evidence="3" type="ORF">SAMN04489742_0512</name>
</gene>
<evidence type="ECO:0000256" key="1">
    <source>
        <dbReference type="ARBA" id="ARBA00022679"/>
    </source>
</evidence>
<dbReference type="GO" id="GO:0009103">
    <property type="term" value="P:lipopolysaccharide biosynthetic process"/>
    <property type="evidence" value="ECO:0007669"/>
    <property type="project" value="TreeGrafter"/>
</dbReference>
<organism evidence="3 4">
    <name type="scientific">Crystallibacter crystallopoietes</name>
    <dbReference type="NCBI Taxonomy" id="37928"/>
    <lineage>
        <taxon>Bacteria</taxon>
        <taxon>Bacillati</taxon>
        <taxon>Actinomycetota</taxon>
        <taxon>Actinomycetes</taxon>
        <taxon>Micrococcales</taxon>
        <taxon>Micrococcaceae</taxon>
        <taxon>Crystallibacter</taxon>
    </lineage>
</organism>
<name>A0A1H0ZR05_9MICC</name>
<dbReference type="PANTHER" id="PTHR46401">
    <property type="entry name" value="GLYCOSYLTRANSFERASE WBBK-RELATED"/>
    <property type="match status" value="1"/>
</dbReference>
<protein>
    <submittedName>
        <fullName evidence="3">Glycosyltransferase involved in cell wall bisynthesis</fullName>
    </submittedName>
</protein>
<dbReference type="Proteomes" id="UP000181917">
    <property type="component" value="Unassembled WGS sequence"/>
</dbReference>
<dbReference type="Pfam" id="PF00534">
    <property type="entry name" value="Glycos_transf_1"/>
    <property type="match status" value="1"/>
</dbReference>
<dbReference type="SUPFAM" id="SSF53756">
    <property type="entry name" value="UDP-Glycosyltransferase/glycogen phosphorylase"/>
    <property type="match status" value="1"/>
</dbReference>
<feature type="domain" description="Glycosyl transferase family 1" evidence="2">
    <location>
        <begin position="164"/>
        <end position="312"/>
    </location>
</feature>
<evidence type="ECO:0000313" key="3">
    <source>
        <dbReference type="EMBL" id="SDQ29840.1"/>
    </source>
</evidence>
<accession>A0A1H0ZR05</accession>
<dbReference type="STRING" id="37928.SAMN04489742_0512"/>
<proteinExistence type="predicted"/>
<dbReference type="InterPro" id="IPR001296">
    <property type="entry name" value="Glyco_trans_1"/>
</dbReference>
<dbReference type="PANTHER" id="PTHR46401:SF2">
    <property type="entry name" value="GLYCOSYLTRANSFERASE WBBK-RELATED"/>
    <property type="match status" value="1"/>
</dbReference>
<dbReference type="OrthoDB" id="9801609at2"/>
<keyword evidence="4" id="KW-1185">Reference proteome</keyword>
<dbReference type="AlphaFoldDB" id="A0A1H0ZR05"/>
<evidence type="ECO:0000313" key="4">
    <source>
        <dbReference type="Proteomes" id="UP000181917"/>
    </source>
</evidence>
<dbReference type="EMBL" id="FNKH01000002">
    <property type="protein sequence ID" value="SDQ29840.1"/>
    <property type="molecule type" value="Genomic_DNA"/>
</dbReference>
<keyword evidence="1 3" id="KW-0808">Transferase</keyword>
<dbReference type="Gene3D" id="3.40.50.2000">
    <property type="entry name" value="Glycogen Phosphorylase B"/>
    <property type="match status" value="1"/>
</dbReference>